<keyword evidence="1" id="KW-0812">Transmembrane</keyword>
<feature type="transmembrane region" description="Helical" evidence="1">
    <location>
        <begin position="9"/>
        <end position="31"/>
    </location>
</feature>
<evidence type="ECO:0000313" key="2">
    <source>
        <dbReference type="EMBL" id="CBJ79801.1"/>
    </source>
</evidence>
<sequence>MIVKKTAKYILYFMLIILFLWWFFLSHVTFLKESDTLSEVNSGESDYYAKYYKPEPINLFGIYLTIMEKEPIFVVLYDKEDKYIGQTSPFKMMNMYSFFEGNPTLPEKNPQDILDTHFYIVVVGDFESAYDIDINHKKWWSKVLQYFH</sequence>
<dbReference type="EMBL" id="FN667741">
    <property type="protein sequence ID" value="CBJ79801.1"/>
    <property type="molecule type" value="Genomic_DNA"/>
</dbReference>
<accession>D3UZF8</accession>
<keyword evidence="1" id="KW-0472">Membrane</keyword>
<protein>
    <submittedName>
        <fullName evidence="2">Uncharacterized protein</fullName>
    </submittedName>
</protein>
<evidence type="ECO:0000256" key="1">
    <source>
        <dbReference type="SAM" id="Phobius"/>
    </source>
</evidence>
<dbReference type="KEGG" id="xbo:XBJ1_0660"/>
<organism evidence="2 3">
    <name type="scientific">Xenorhabdus bovienii (strain SS-2004)</name>
    <name type="common">Xenorhabdus nematophila subsp. bovienii</name>
    <dbReference type="NCBI Taxonomy" id="406818"/>
    <lineage>
        <taxon>Bacteria</taxon>
        <taxon>Pseudomonadati</taxon>
        <taxon>Pseudomonadota</taxon>
        <taxon>Gammaproteobacteria</taxon>
        <taxon>Enterobacterales</taxon>
        <taxon>Morganellaceae</taxon>
        <taxon>Xenorhabdus</taxon>
    </lineage>
</organism>
<reference evidence="2" key="1">
    <citation type="journal article" date="2011" name="PLoS ONE">
        <title>The entomopathogenic bacterial endosymbionts xenorhabdus and photorhabdus: convergent lifestyles from divergent genomes.</title>
        <authorList>
            <person name="Chaston J.M."/>
            <person name="Suen G."/>
            <person name="Tucker S.L."/>
            <person name="Andersen A.W."/>
            <person name="Bhasin A."/>
            <person name="Bode E."/>
            <person name="Bode H.B."/>
            <person name="Brachmann A.O."/>
            <person name="Cowles C.E."/>
            <person name="Cowles K.N."/>
            <person name="Darby C."/>
            <person name="de Leon L."/>
            <person name="Drace K."/>
            <person name="Du Z."/>
            <person name="Givaudan A."/>
            <person name="Herbert Tran E.E."/>
            <person name="Jewell K.A."/>
            <person name="Knack J.J."/>
            <person name="Krasomil-Osterfeld K.C."/>
            <person name="Kukor R."/>
            <person name="Lanois A."/>
            <person name="Latreille P."/>
            <person name="Leimgruber N.K."/>
            <person name="Lipke C.M."/>
            <person name="Liu R."/>
            <person name="Lu X."/>
            <person name="Martens E.C."/>
            <person name="Marri P.R."/>
            <person name="Medigue C."/>
            <person name="Menard M.L."/>
            <person name="Miller N.M."/>
            <person name="Morales-Soto N."/>
            <person name="Norton S."/>
            <person name="Ogier J.C."/>
            <person name="Orchard S.S."/>
            <person name="Park D."/>
            <person name="Park Y."/>
            <person name="Qurollo B.A."/>
            <person name="Sugar D.R."/>
            <person name="Richards G.R."/>
            <person name="Rouy Z."/>
            <person name="Slominski B."/>
            <person name="Slominski K."/>
            <person name="Snyder H."/>
            <person name="Tjaden B.C."/>
            <person name="van der Hoeven R."/>
            <person name="Welch R.D."/>
            <person name="Wheeler C."/>
            <person name="Xiang B."/>
            <person name="Barbazuk B."/>
            <person name="Gaudriault S."/>
            <person name="Goodner B."/>
            <person name="Slater S.C."/>
            <person name="Forst S."/>
            <person name="Goldman B.S."/>
            <person name="Goodrich-Blair H."/>
        </authorList>
    </citation>
    <scope>NUCLEOTIDE SEQUENCE [LARGE SCALE GENOMIC DNA]</scope>
    <source>
        <strain evidence="2">SS-2004</strain>
    </source>
</reference>
<dbReference type="Pfam" id="PF19703">
    <property type="entry name" value="DUF6201"/>
    <property type="match status" value="1"/>
</dbReference>
<evidence type="ECO:0000313" key="3">
    <source>
        <dbReference type="Proteomes" id="UP000002045"/>
    </source>
</evidence>
<dbReference type="Proteomes" id="UP000002045">
    <property type="component" value="Chromosome"/>
</dbReference>
<gene>
    <name evidence="2" type="ordered locus">XBJ1_0660</name>
</gene>
<dbReference type="STRING" id="406818.XBJ1_0660"/>
<name>D3UZF8_XENBS</name>
<dbReference type="eggNOG" id="ENOG5033JKE">
    <property type="taxonomic scope" value="Bacteria"/>
</dbReference>
<keyword evidence="1" id="KW-1133">Transmembrane helix</keyword>
<dbReference type="RefSeq" id="WP_012987248.1">
    <property type="nucleotide sequence ID" value="NC_013892.1"/>
</dbReference>
<proteinExistence type="predicted"/>
<dbReference type="InterPro" id="IPR045681">
    <property type="entry name" value="DUF6201"/>
</dbReference>
<dbReference type="AlphaFoldDB" id="D3UZF8"/>
<dbReference type="HOGENOM" id="CLU_1815084_0_0_6"/>